<dbReference type="PANTHER" id="PTHR43798:SF31">
    <property type="entry name" value="AB HYDROLASE SUPERFAMILY PROTEIN YCLE"/>
    <property type="match status" value="1"/>
</dbReference>
<name>A0ABQ3KBM9_9DEIO</name>
<keyword evidence="1" id="KW-0378">Hydrolase</keyword>
<dbReference type="InterPro" id="IPR029058">
    <property type="entry name" value="AB_hydrolase_fold"/>
</dbReference>
<accession>A0ABQ3KBM9</accession>
<feature type="domain" description="AB hydrolase-1" evidence="2">
    <location>
        <begin position="27"/>
        <end position="235"/>
    </location>
</feature>
<dbReference type="InterPro" id="IPR050266">
    <property type="entry name" value="AB_hydrolase_sf"/>
</dbReference>
<dbReference type="InterPro" id="IPR000073">
    <property type="entry name" value="AB_hydrolase_1"/>
</dbReference>
<gene>
    <name evidence="3" type="ORF">GCM10017783_18820</name>
</gene>
<dbReference type="Proteomes" id="UP000632154">
    <property type="component" value="Unassembled WGS sequence"/>
</dbReference>
<evidence type="ECO:0000313" key="3">
    <source>
        <dbReference type="EMBL" id="GHG06413.1"/>
    </source>
</evidence>
<sequence length="253" mass="27533">MAKTPAQVFAHGGGVLHWREYGSGPPLVLIHGLSGSRRWWRRNLPAFAAHFRVYVIELTGYGSAWRHRALGVEGSAELIGAWLEAQNLYDVTLLGHSMGGQISTIVAARHSERLRALVLACASGLLETDLFRAALQLPRAALTGRFSFIPTVLFDSLRAGPFNVVRSTLDLLGHPTGEMLPAIALPTLVIWGERDALVPAALGRTLAEALPNGKYVEIPRAGHVVMVDQPDRFNREVLGFLNCLGRTEDSQAC</sequence>
<evidence type="ECO:0000256" key="1">
    <source>
        <dbReference type="ARBA" id="ARBA00022801"/>
    </source>
</evidence>
<comment type="caution">
    <text evidence="3">The sequence shown here is derived from an EMBL/GenBank/DDBJ whole genome shotgun (WGS) entry which is preliminary data.</text>
</comment>
<organism evidence="3 4">
    <name type="scientific">Deinococcus piscis</name>
    <dbReference type="NCBI Taxonomy" id="394230"/>
    <lineage>
        <taxon>Bacteria</taxon>
        <taxon>Thermotogati</taxon>
        <taxon>Deinococcota</taxon>
        <taxon>Deinococci</taxon>
        <taxon>Deinococcales</taxon>
        <taxon>Deinococcaceae</taxon>
        <taxon>Deinococcus</taxon>
    </lineage>
</organism>
<dbReference type="EMBL" id="BNAL01000024">
    <property type="protein sequence ID" value="GHG06413.1"/>
    <property type="molecule type" value="Genomic_DNA"/>
</dbReference>
<dbReference type="SUPFAM" id="SSF53474">
    <property type="entry name" value="alpha/beta-Hydrolases"/>
    <property type="match status" value="1"/>
</dbReference>
<dbReference type="PRINTS" id="PR00111">
    <property type="entry name" value="ABHYDROLASE"/>
</dbReference>
<dbReference type="RefSeq" id="WP_189643446.1">
    <property type="nucleotide sequence ID" value="NZ_BNAL01000024.1"/>
</dbReference>
<evidence type="ECO:0000313" key="4">
    <source>
        <dbReference type="Proteomes" id="UP000632154"/>
    </source>
</evidence>
<dbReference type="Gene3D" id="3.40.50.1820">
    <property type="entry name" value="alpha/beta hydrolase"/>
    <property type="match status" value="1"/>
</dbReference>
<reference evidence="4" key="1">
    <citation type="journal article" date="2019" name="Int. J. Syst. Evol. Microbiol.">
        <title>The Global Catalogue of Microorganisms (GCM) 10K type strain sequencing project: providing services to taxonomists for standard genome sequencing and annotation.</title>
        <authorList>
            <consortium name="The Broad Institute Genomics Platform"/>
            <consortium name="The Broad Institute Genome Sequencing Center for Infectious Disease"/>
            <person name="Wu L."/>
            <person name="Ma J."/>
        </authorList>
    </citation>
    <scope>NUCLEOTIDE SEQUENCE [LARGE SCALE GENOMIC DNA]</scope>
    <source>
        <strain evidence="4">CGMCC 1.18439</strain>
    </source>
</reference>
<keyword evidence="4" id="KW-1185">Reference proteome</keyword>
<dbReference type="PANTHER" id="PTHR43798">
    <property type="entry name" value="MONOACYLGLYCEROL LIPASE"/>
    <property type="match status" value="1"/>
</dbReference>
<proteinExistence type="predicted"/>
<dbReference type="Pfam" id="PF12697">
    <property type="entry name" value="Abhydrolase_6"/>
    <property type="match status" value="1"/>
</dbReference>
<evidence type="ECO:0000259" key="2">
    <source>
        <dbReference type="Pfam" id="PF12697"/>
    </source>
</evidence>
<protein>
    <submittedName>
        <fullName evidence="3">Dihydrolipoamide acetyltransferase</fullName>
    </submittedName>
</protein>